<feature type="transmembrane region" description="Helical" evidence="2">
    <location>
        <begin position="282"/>
        <end position="301"/>
    </location>
</feature>
<keyword evidence="2" id="KW-0812">Transmembrane</keyword>
<dbReference type="EMBL" id="ML995913">
    <property type="protein sequence ID" value="KAF2764663.1"/>
    <property type="molecule type" value="Genomic_DNA"/>
</dbReference>
<organism evidence="3 4">
    <name type="scientific">Teratosphaeria nubilosa</name>
    <dbReference type="NCBI Taxonomy" id="161662"/>
    <lineage>
        <taxon>Eukaryota</taxon>
        <taxon>Fungi</taxon>
        <taxon>Dikarya</taxon>
        <taxon>Ascomycota</taxon>
        <taxon>Pezizomycotina</taxon>
        <taxon>Dothideomycetes</taxon>
        <taxon>Dothideomycetidae</taxon>
        <taxon>Mycosphaerellales</taxon>
        <taxon>Teratosphaeriaceae</taxon>
        <taxon>Teratosphaeria</taxon>
    </lineage>
</organism>
<evidence type="ECO:0000256" key="1">
    <source>
        <dbReference type="SAM" id="MobiDB-lite"/>
    </source>
</evidence>
<keyword evidence="2" id="KW-1133">Transmembrane helix</keyword>
<dbReference type="OrthoDB" id="2603at2759"/>
<protein>
    <recommendedName>
        <fullName evidence="5">Integral membrane protein</fullName>
    </recommendedName>
</protein>
<reference evidence="3" key="1">
    <citation type="journal article" date="2020" name="Stud. Mycol.">
        <title>101 Dothideomycetes genomes: a test case for predicting lifestyles and emergence of pathogens.</title>
        <authorList>
            <person name="Haridas S."/>
            <person name="Albert R."/>
            <person name="Binder M."/>
            <person name="Bloem J."/>
            <person name="Labutti K."/>
            <person name="Salamov A."/>
            <person name="Andreopoulos B."/>
            <person name="Baker S."/>
            <person name="Barry K."/>
            <person name="Bills G."/>
            <person name="Bluhm B."/>
            <person name="Cannon C."/>
            <person name="Castanera R."/>
            <person name="Culley D."/>
            <person name="Daum C."/>
            <person name="Ezra D."/>
            <person name="Gonzalez J."/>
            <person name="Henrissat B."/>
            <person name="Kuo A."/>
            <person name="Liang C."/>
            <person name="Lipzen A."/>
            <person name="Lutzoni F."/>
            <person name="Magnuson J."/>
            <person name="Mondo S."/>
            <person name="Nolan M."/>
            <person name="Ohm R."/>
            <person name="Pangilinan J."/>
            <person name="Park H.-J."/>
            <person name="Ramirez L."/>
            <person name="Alfaro M."/>
            <person name="Sun H."/>
            <person name="Tritt A."/>
            <person name="Yoshinaga Y."/>
            <person name="Zwiers L.-H."/>
            <person name="Turgeon B."/>
            <person name="Goodwin S."/>
            <person name="Spatafora J."/>
            <person name="Crous P."/>
            <person name="Grigoriev I."/>
        </authorList>
    </citation>
    <scope>NUCLEOTIDE SEQUENCE</scope>
    <source>
        <strain evidence="3">CBS 116005</strain>
    </source>
</reference>
<evidence type="ECO:0000313" key="4">
    <source>
        <dbReference type="Proteomes" id="UP000799436"/>
    </source>
</evidence>
<feature type="region of interest" description="Disordered" evidence="1">
    <location>
        <begin position="47"/>
        <end position="71"/>
    </location>
</feature>
<feature type="transmembrane region" description="Helical" evidence="2">
    <location>
        <begin position="131"/>
        <end position="157"/>
    </location>
</feature>
<feature type="transmembrane region" description="Helical" evidence="2">
    <location>
        <begin position="394"/>
        <end position="412"/>
    </location>
</feature>
<dbReference type="Proteomes" id="UP000799436">
    <property type="component" value="Unassembled WGS sequence"/>
</dbReference>
<proteinExistence type="predicted"/>
<keyword evidence="4" id="KW-1185">Reference proteome</keyword>
<evidence type="ECO:0008006" key="5">
    <source>
        <dbReference type="Google" id="ProtNLM"/>
    </source>
</evidence>
<accession>A0A6G1KVF3</accession>
<dbReference type="AlphaFoldDB" id="A0A6G1KVF3"/>
<name>A0A6G1KVF3_9PEZI</name>
<feature type="transmembrane region" description="Helical" evidence="2">
    <location>
        <begin position="169"/>
        <end position="192"/>
    </location>
</feature>
<feature type="transmembrane region" description="Helical" evidence="2">
    <location>
        <begin position="321"/>
        <end position="342"/>
    </location>
</feature>
<evidence type="ECO:0000256" key="2">
    <source>
        <dbReference type="SAM" id="Phobius"/>
    </source>
</evidence>
<keyword evidence="2" id="KW-0472">Membrane</keyword>
<sequence length="424" mass="46959">MAHNTYFIPEREPLRNEPALQLDNNKIHGPLSFLNPTQAHFDHIGTERPSTADAANSGHDSPPGHNDERIPAANVGYKWSSRNNRKGRHALVVDPAEAANPQCAAPPPTNNLKHIAKVMGKMIYYYPIWDISYDVAMIFTWGSIIWVINAFFALLPYTNPDTDFPGETLYGGGITAFIGATVFEIGSVLLMLETVNENRAGCFGWAVEQVWDEQGVTKVTPGECTHHHPNKKNLVGSAKEGTVVSADGKDPSTSTDGTPPGDKSWVWWPSWHELTTQYFRDLGFLACSWQMFGATVFWISGFTALPGVYNHLSPISVLNGVYWVPQVVGGSGFVISGTLFMIETQKHWWQPAFGVLGWHIGLWNLIGGIGFTLCPIFGFSTAHWRELQASVSTFWGSWAFLIGSVVQLYESLDKHPVKKKAKET</sequence>
<evidence type="ECO:0000313" key="3">
    <source>
        <dbReference type="EMBL" id="KAF2764663.1"/>
    </source>
</evidence>
<gene>
    <name evidence="3" type="ORF">EJ03DRAFT_331630</name>
</gene>
<feature type="transmembrane region" description="Helical" evidence="2">
    <location>
        <begin position="362"/>
        <end position="382"/>
    </location>
</feature>